<evidence type="ECO:0000313" key="1">
    <source>
        <dbReference type="EMBL" id="EBM3286220.1"/>
    </source>
</evidence>
<gene>
    <name evidence="1" type="ORF">DXI57_24055</name>
</gene>
<sequence length="133" mass="15366">MNTLIKNVPIARVGKVFDGREITLHMLERCRDTFCPQEYQPYVGELYTDWRQSPTVIHQGKVLSLRLDNDTLFADIEMFMSPQDVREKVLYPSIGYWKTDRTTEPALFTVIIDRRPVRADAVAIKDCDISEAA</sequence>
<dbReference type="EMBL" id="AAGCDT010000018">
    <property type="protein sequence ID" value="EBM3286220.1"/>
    <property type="molecule type" value="Genomic_DNA"/>
</dbReference>
<organism evidence="1">
    <name type="scientific">Salmonella enterica</name>
    <name type="common">Salmonella choleraesuis</name>
    <dbReference type="NCBI Taxonomy" id="28901"/>
    <lineage>
        <taxon>Bacteria</taxon>
        <taxon>Pseudomonadati</taxon>
        <taxon>Pseudomonadota</taxon>
        <taxon>Gammaproteobacteria</taxon>
        <taxon>Enterobacterales</taxon>
        <taxon>Enterobacteriaceae</taxon>
        <taxon>Salmonella</taxon>
    </lineage>
</organism>
<protein>
    <submittedName>
        <fullName evidence="1">Uncharacterized protein</fullName>
    </submittedName>
</protein>
<reference evidence="1" key="1">
    <citation type="submission" date="2018-07" db="EMBL/GenBank/DDBJ databases">
        <authorList>
            <consortium name="PulseNet: The National Subtyping Network for Foodborne Disease Surveillance"/>
            <person name="Tarr C.L."/>
            <person name="Trees E."/>
            <person name="Katz L.S."/>
            <person name="Carleton-Romer H.A."/>
            <person name="Stroika S."/>
            <person name="Kucerova Z."/>
            <person name="Roache K.F."/>
            <person name="Sabol A.L."/>
            <person name="Besser J."/>
            <person name="Gerner-Smidt P."/>
        </authorList>
    </citation>
    <scope>NUCLEOTIDE SEQUENCE</scope>
    <source>
        <strain evidence="1">PNUSAS047368</strain>
    </source>
</reference>
<proteinExistence type="predicted"/>
<accession>A0A5T5VV04</accession>
<dbReference type="AlphaFoldDB" id="A0A5T5VV04"/>
<comment type="caution">
    <text evidence="1">The sequence shown here is derived from an EMBL/GenBank/DDBJ whole genome shotgun (WGS) entry which is preliminary data.</text>
</comment>
<name>A0A5T5VV04_SALER</name>